<feature type="region of interest" description="Disordered" evidence="1">
    <location>
        <begin position="40"/>
        <end position="65"/>
    </location>
</feature>
<sequence length="158" mass="17545">MPTQPAADRQVCAHTTKVPSHAEDAKSPCCRQAATWFDATKTQRTPDHQTKHPVAGPSMSQATKRKHVVKEVLGEHMVPSDRPPILRKAGFWPEAFSAVAEKGNSNRNRYTQPELPAEPQSSGEESGSADDSEPFVNTSHREYYESEEESEEEEALET</sequence>
<evidence type="ECO:0000256" key="1">
    <source>
        <dbReference type="SAM" id="MobiDB-lite"/>
    </source>
</evidence>
<dbReference type="Gene3D" id="1.10.1200.180">
    <property type="match status" value="1"/>
</dbReference>
<accession>G5BFD4</accession>
<dbReference type="STRING" id="10181.G5BFD4"/>
<name>G5BFD4_HETGA</name>
<evidence type="ECO:0000313" key="2">
    <source>
        <dbReference type="EMBL" id="EHB07995.1"/>
    </source>
</evidence>
<feature type="compositionally biased region" description="Acidic residues" evidence="1">
    <location>
        <begin position="145"/>
        <end position="158"/>
    </location>
</feature>
<gene>
    <name evidence="2" type="ORF">GW7_20289</name>
</gene>
<dbReference type="EMBL" id="JH169933">
    <property type="protein sequence ID" value="EHB07995.1"/>
    <property type="molecule type" value="Genomic_DNA"/>
</dbReference>
<feature type="region of interest" description="Disordered" evidence="1">
    <location>
        <begin position="101"/>
        <end position="158"/>
    </location>
</feature>
<reference evidence="2 3" key="1">
    <citation type="journal article" date="2011" name="Nature">
        <title>Genome sequencing reveals insights into physiology and longevity of the naked mole rat.</title>
        <authorList>
            <person name="Kim E.B."/>
            <person name="Fang X."/>
            <person name="Fushan A.A."/>
            <person name="Huang Z."/>
            <person name="Lobanov A.V."/>
            <person name="Han L."/>
            <person name="Marino S.M."/>
            <person name="Sun X."/>
            <person name="Turanov A.A."/>
            <person name="Yang P."/>
            <person name="Yim S.H."/>
            <person name="Zhao X."/>
            <person name="Kasaikina M.V."/>
            <person name="Stoletzki N."/>
            <person name="Peng C."/>
            <person name="Polak P."/>
            <person name="Xiong Z."/>
            <person name="Kiezun A."/>
            <person name="Zhu Y."/>
            <person name="Chen Y."/>
            <person name="Kryukov G.V."/>
            <person name="Zhang Q."/>
            <person name="Peshkin L."/>
            <person name="Yang L."/>
            <person name="Bronson R.T."/>
            <person name="Buffenstein R."/>
            <person name="Wang B."/>
            <person name="Han C."/>
            <person name="Li Q."/>
            <person name="Chen L."/>
            <person name="Zhao W."/>
            <person name="Sunyaev S.R."/>
            <person name="Park T.J."/>
            <person name="Zhang G."/>
            <person name="Wang J."/>
            <person name="Gladyshev V.N."/>
        </authorList>
    </citation>
    <scope>NUCLEOTIDE SEQUENCE [LARGE SCALE GENOMIC DNA]</scope>
</reference>
<dbReference type="Proteomes" id="UP000006813">
    <property type="component" value="Unassembled WGS sequence"/>
</dbReference>
<protein>
    <submittedName>
        <fullName evidence="2">Putative RNA-binding protein EIF1AD</fullName>
    </submittedName>
</protein>
<evidence type="ECO:0000313" key="3">
    <source>
        <dbReference type="Proteomes" id="UP000006813"/>
    </source>
</evidence>
<dbReference type="AlphaFoldDB" id="G5BFD4"/>
<proteinExistence type="predicted"/>
<dbReference type="InParanoid" id="G5BFD4"/>
<organism evidence="2 3">
    <name type="scientific">Heterocephalus glaber</name>
    <name type="common">Naked mole rat</name>
    <dbReference type="NCBI Taxonomy" id="10181"/>
    <lineage>
        <taxon>Eukaryota</taxon>
        <taxon>Metazoa</taxon>
        <taxon>Chordata</taxon>
        <taxon>Craniata</taxon>
        <taxon>Vertebrata</taxon>
        <taxon>Euteleostomi</taxon>
        <taxon>Mammalia</taxon>
        <taxon>Eutheria</taxon>
        <taxon>Euarchontoglires</taxon>
        <taxon>Glires</taxon>
        <taxon>Rodentia</taxon>
        <taxon>Hystricomorpha</taxon>
        <taxon>Bathyergidae</taxon>
        <taxon>Heterocephalus</taxon>
    </lineage>
</organism>